<dbReference type="PANTHER" id="PTHR10625:SF10">
    <property type="entry name" value="HISTONE DEACETYLASE HDAC1"/>
    <property type="match status" value="1"/>
</dbReference>
<dbReference type="Pfam" id="PF00850">
    <property type="entry name" value="Hist_deacetyl"/>
    <property type="match status" value="1"/>
</dbReference>
<dbReference type="InterPro" id="IPR000286">
    <property type="entry name" value="HDACs"/>
</dbReference>
<name>A0A3B0YP18_9ZZZZ</name>
<dbReference type="InterPro" id="IPR037138">
    <property type="entry name" value="His_deacetylse_dom_sf"/>
</dbReference>
<accession>A0A3B0YP18</accession>
<dbReference type="InterPro" id="IPR023696">
    <property type="entry name" value="Ureohydrolase_dom_sf"/>
</dbReference>
<dbReference type="AlphaFoldDB" id="A0A3B0YP18"/>
<dbReference type="Gene3D" id="3.40.800.20">
    <property type="entry name" value="Histone deacetylase domain"/>
    <property type="match status" value="1"/>
</dbReference>
<reference evidence="2" key="1">
    <citation type="submission" date="2018-06" db="EMBL/GenBank/DDBJ databases">
        <authorList>
            <person name="Zhirakovskaya E."/>
        </authorList>
    </citation>
    <scope>NUCLEOTIDE SEQUENCE</scope>
</reference>
<evidence type="ECO:0000259" key="1">
    <source>
        <dbReference type="Pfam" id="PF00850"/>
    </source>
</evidence>
<dbReference type="PRINTS" id="PR01270">
    <property type="entry name" value="HDASUPER"/>
</dbReference>
<dbReference type="GO" id="GO:0040029">
    <property type="term" value="P:epigenetic regulation of gene expression"/>
    <property type="evidence" value="ECO:0007669"/>
    <property type="project" value="TreeGrafter"/>
</dbReference>
<evidence type="ECO:0000313" key="2">
    <source>
        <dbReference type="EMBL" id="VAW77833.1"/>
    </source>
</evidence>
<feature type="domain" description="Histone deacetylase" evidence="1">
    <location>
        <begin position="1"/>
        <end position="174"/>
    </location>
</feature>
<dbReference type="GO" id="GO:0004407">
    <property type="term" value="F:histone deacetylase activity"/>
    <property type="evidence" value="ECO:0007669"/>
    <property type="project" value="TreeGrafter"/>
</dbReference>
<proteinExistence type="predicted"/>
<protein>
    <submittedName>
        <fullName evidence="2">Deacetylases, including yeast histone deacetylase and acetoin utilization protein</fullName>
    </submittedName>
</protein>
<gene>
    <name evidence="2" type="ORF">MNBD_GAMMA15-24</name>
</gene>
<dbReference type="PANTHER" id="PTHR10625">
    <property type="entry name" value="HISTONE DEACETYLASE HDAC1-RELATED"/>
    <property type="match status" value="1"/>
</dbReference>
<sequence>MNDCGVAIEVLRKRYGIQRVAYVDIDAHHGDGVFYAFEDDPELINVDFHEDGYYLYPGTGAVGETGRGAAAGRKLNIPLSPNTGDETFFKLWESAEAFLDKLAPEVILLQCGADSLAGDPITHLKLSEAAHAHVAVRLKQLAERHCEGHLLVLGGGGYNRDNLARAWIAVIAALLGETP</sequence>
<dbReference type="InterPro" id="IPR023801">
    <property type="entry name" value="His_deacetylse_dom"/>
</dbReference>
<organism evidence="2">
    <name type="scientific">hydrothermal vent metagenome</name>
    <dbReference type="NCBI Taxonomy" id="652676"/>
    <lineage>
        <taxon>unclassified sequences</taxon>
        <taxon>metagenomes</taxon>
        <taxon>ecological metagenomes</taxon>
    </lineage>
</organism>
<dbReference type="EMBL" id="UOFN01000083">
    <property type="protein sequence ID" value="VAW77833.1"/>
    <property type="molecule type" value="Genomic_DNA"/>
</dbReference>
<dbReference type="SUPFAM" id="SSF52768">
    <property type="entry name" value="Arginase/deacetylase"/>
    <property type="match status" value="1"/>
</dbReference>